<comment type="cofactor">
    <cofactor evidence="1">
        <name>Zn(2+)</name>
        <dbReference type="ChEBI" id="CHEBI:29105"/>
    </cofactor>
</comment>
<accession>A0ABR4HXN2</accession>
<name>A0ABR4HXN2_9EURO</name>
<feature type="domain" description="Alcohol dehydrogenase-like C-terminal" evidence="6">
    <location>
        <begin position="91"/>
        <end position="205"/>
    </location>
</feature>
<keyword evidence="4" id="KW-0862">Zinc</keyword>
<sequence length="239" mass="26308">MYCSQFNVEIYLGRKGSMIVCKDSNEEIWFRFFGQSSFAEYSTVAESSVVNVSQMLQSDDELSLFAPLGCGFQTGMGAVVNVAKAGSQIRSCKTIIAVDRFPSRLELATTLRATHTVNTMIPDFDFQQAVRDISPTGVSVTIDTTGVGSLIEEALQSLSPMGKMVHRASTPPGYKPSLDITDLLTSGKTITGCIEGNRISNEMIQWYREGRFPIDKLVTYFPASEFGKALAKPALRWKE</sequence>
<reference evidence="7 8" key="1">
    <citation type="submission" date="2024-07" db="EMBL/GenBank/DDBJ databases">
        <title>Section-level genome sequencing and comparative genomics of Aspergillus sections Usti and Cavernicolus.</title>
        <authorList>
            <consortium name="Lawrence Berkeley National Laboratory"/>
            <person name="Nybo J.L."/>
            <person name="Vesth T.C."/>
            <person name="Theobald S."/>
            <person name="Frisvad J.C."/>
            <person name="Larsen T.O."/>
            <person name="Kjaerboelling I."/>
            <person name="Rothschild-Mancinelli K."/>
            <person name="Lyhne E.K."/>
            <person name="Kogle M.E."/>
            <person name="Barry K."/>
            <person name="Clum A."/>
            <person name="Na H."/>
            <person name="Ledsgaard L."/>
            <person name="Lin J."/>
            <person name="Lipzen A."/>
            <person name="Kuo A."/>
            <person name="Riley R."/>
            <person name="Mondo S."/>
            <person name="LaButti K."/>
            <person name="Haridas S."/>
            <person name="Pangalinan J."/>
            <person name="Salamov A.A."/>
            <person name="Simmons B.A."/>
            <person name="Magnuson J.K."/>
            <person name="Chen J."/>
            <person name="Drula E."/>
            <person name="Henrissat B."/>
            <person name="Wiebenga A."/>
            <person name="Lubbers R.J."/>
            <person name="Gomes A.C."/>
            <person name="Makela M.R."/>
            <person name="Stajich J."/>
            <person name="Grigoriev I.V."/>
            <person name="Mortensen U.H."/>
            <person name="De vries R.P."/>
            <person name="Baker S.E."/>
            <person name="Andersen M.R."/>
        </authorList>
    </citation>
    <scope>NUCLEOTIDE SEQUENCE [LARGE SCALE GENOMIC DNA]</scope>
    <source>
        <strain evidence="7 8">CBS 600.67</strain>
    </source>
</reference>
<dbReference type="SUPFAM" id="SSF51735">
    <property type="entry name" value="NAD(P)-binding Rossmann-fold domains"/>
    <property type="match status" value="1"/>
</dbReference>
<dbReference type="InterPro" id="IPR036291">
    <property type="entry name" value="NAD(P)-bd_dom_sf"/>
</dbReference>
<evidence type="ECO:0000256" key="2">
    <source>
        <dbReference type="ARBA" id="ARBA00008072"/>
    </source>
</evidence>
<dbReference type="Pfam" id="PF00107">
    <property type="entry name" value="ADH_zinc_N"/>
    <property type="match status" value="1"/>
</dbReference>
<evidence type="ECO:0000256" key="1">
    <source>
        <dbReference type="ARBA" id="ARBA00001947"/>
    </source>
</evidence>
<evidence type="ECO:0000259" key="6">
    <source>
        <dbReference type="Pfam" id="PF00107"/>
    </source>
</evidence>
<keyword evidence="3" id="KW-0479">Metal-binding</keyword>
<evidence type="ECO:0000313" key="7">
    <source>
        <dbReference type="EMBL" id="KAL2820251.1"/>
    </source>
</evidence>
<dbReference type="Gene3D" id="3.40.50.720">
    <property type="entry name" value="NAD(P)-binding Rossmann-like Domain"/>
    <property type="match status" value="2"/>
</dbReference>
<evidence type="ECO:0000256" key="4">
    <source>
        <dbReference type="ARBA" id="ARBA00022833"/>
    </source>
</evidence>
<comment type="caution">
    <text evidence="7">The sequence shown here is derived from an EMBL/GenBank/DDBJ whole genome shotgun (WGS) entry which is preliminary data.</text>
</comment>
<dbReference type="PANTHER" id="PTHR43350:SF2">
    <property type="entry name" value="GROES-LIKE ZINC-BINDING ALCOHOL DEHYDROGENASE FAMILY PROTEIN"/>
    <property type="match status" value="1"/>
</dbReference>
<dbReference type="InterPro" id="IPR011032">
    <property type="entry name" value="GroES-like_sf"/>
</dbReference>
<proteinExistence type="inferred from homology"/>
<dbReference type="PANTHER" id="PTHR43350">
    <property type="entry name" value="NAD-DEPENDENT ALCOHOL DEHYDROGENASE"/>
    <property type="match status" value="1"/>
</dbReference>
<evidence type="ECO:0000256" key="3">
    <source>
        <dbReference type="ARBA" id="ARBA00022723"/>
    </source>
</evidence>
<gene>
    <name evidence="7" type="ORF">BDW59DRAFT_164735</name>
</gene>
<dbReference type="Gene3D" id="3.90.180.10">
    <property type="entry name" value="Medium-chain alcohol dehydrogenases, catalytic domain"/>
    <property type="match status" value="2"/>
</dbReference>
<evidence type="ECO:0000256" key="5">
    <source>
        <dbReference type="ARBA" id="ARBA00023002"/>
    </source>
</evidence>
<dbReference type="EMBL" id="JBFXLS010000071">
    <property type="protein sequence ID" value="KAL2820251.1"/>
    <property type="molecule type" value="Genomic_DNA"/>
</dbReference>
<keyword evidence="8" id="KW-1185">Reference proteome</keyword>
<evidence type="ECO:0000313" key="8">
    <source>
        <dbReference type="Proteomes" id="UP001610335"/>
    </source>
</evidence>
<keyword evidence="5" id="KW-0560">Oxidoreductase</keyword>
<comment type="similarity">
    <text evidence="2">Belongs to the zinc-containing alcohol dehydrogenase family.</text>
</comment>
<protein>
    <recommendedName>
        <fullName evidence="6">Alcohol dehydrogenase-like C-terminal domain-containing protein</fullName>
    </recommendedName>
</protein>
<organism evidence="7 8">
    <name type="scientific">Aspergillus cavernicola</name>
    <dbReference type="NCBI Taxonomy" id="176166"/>
    <lineage>
        <taxon>Eukaryota</taxon>
        <taxon>Fungi</taxon>
        <taxon>Dikarya</taxon>
        <taxon>Ascomycota</taxon>
        <taxon>Pezizomycotina</taxon>
        <taxon>Eurotiomycetes</taxon>
        <taxon>Eurotiomycetidae</taxon>
        <taxon>Eurotiales</taxon>
        <taxon>Aspergillaceae</taxon>
        <taxon>Aspergillus</taxon>
        <taxon>Aspergillus subgen. Nidulantes</taxon>
    </lineage>
</organism>
<dbReference type="SUPFAM" id="SSF50129">
    <property type="entry name" value="GroES-like"/>
    <property type="match status" value="1"/>
</dbReference>
<dbReference type="InterPro" id="IPR013149">
    <property type="entry name" value="ADH-like_C"/>
</dbReference>
<dbReference type="Proteomes" id="UP001610335">
    <property type="component" value="Unassembled WGS sequence"/>
</dbReference>